<reference evidence="2" key="1">
    <citation type="journal article" date="2021" name="PeerJ">
        <title>Extensive microbial diversity within the chicken gut microbiome revealed by metagenomics and culture.</title>
        <authorList>
            <person name="Gilroy R."/>
            <person name="Ravi A."/>
            <person name="Getino M."/>
            <person name="Pursley I."/>
            <person name="Horton D.L."/>
            <person name="Alikhan N.F."/>
            <person name="Baker D."/>
            <person name="Gharbi K."/>
            <person name="Hall N."/>
            <person name="Watson M."/>
            <person name="Adriaenssens E.M."/>
            <person name="Foster-Nyarko E."/>
            <person name="Jarju S."/>
            <person name="Secka A."/>
            <person name="Antonio M."/>
            <person name="Oren A."/>
            <person name="Chaudhuri R.R."/>
            <person name="La Ragione R."/>
            <person name="Hildebrand F."/>
            <person name="Pallen M.J."/>
        </authorList>
    </citation>
    <scope>NUCLEOTIDE SEQUENCE</scope>
    <source>
        <strain evidence="2">CHK195-9823</strain>
    </source>
</reference>
<keyword evidence="1" id="KW-0175">Coiled coil</keyword>
<dbReference type="InterPro" id="IPR024215">
    <property type="entry name" value="DUF3847"/>
</dbReference>
<comment type="caution">
    <text evidence="2">The sequence shown here is derived from an EMBL/GenBank/DDBJ whole genome shotgun (WGS) entry which is preliminary data.</text>
</comment>
<dbReference type="AlphaFoldDB" id="A0A9D1PG76"/>
<protein>
    <submittedName>
        <fullName evidence="2">DUF3847 domain-containing protein</fullName>
    </submittedName>
</protein>
<gene>
    <name evidence="2" type="ORF">H9747_12110</name>
</gene>
<dbReference type="Proteomes" id="UP000886814">
    <property type="component" value="Unassembled WGS sequence"/>
</dbReference>
<proteinExistence type="predicted"/>
<dbReference type="Pfam" id="PF12958">
    <property type="entry name" value="DUF3847"/>
    <property type="match status" value="1"/>
</dbReference>
<evidence type="ECO:0000313" key="2">
    <source>
        <dbReference type="EMBL" id="HIV39717.1"/>
    </source>
</evidence>
<organism evidence="2 3">
    <name type="scientific">Candidatus Blautia stercorigallinarum</name>
    <dbReference type="NCBI Taxonomy" id="2838501"/>
    <lineage>
        <taxon>Bacteria</taxon>
        <taxon>Bacillati</taxon>
        <taxon>Bacillota</taxon>
        <taxon>Clostridia</taxon>
        <taxon>Lachnospirales</taxon>
        <taxon>Lachnospiraceae</taxon>
        <taxon>Blautia</taxon>
    </lineage>
</organism>
<dbReference type="EMBL" id="DXIQ01000083">
    <property type="protein sequence ID" value="HIV39717.1"/>
    <property type="molecule type" value="Genomic_DNA"/>
</dbReference>
<evidence type="ECO:0000313" key="3">
    <source>
        <dbReference type="Proteomes" id="UP000886814"/>
    </source>
</evidence>
<feature type="coiled-coil region" evidence="1">
    <location>
        <begin position="10"/>
        <end position="44"/>
    </location>
</feature>
<sequence>MPRKKKPQTLPELYAAKEETENELRKAKQKEKILQNQISKLTRNARTHRLCTRAGMLESFLPNPELMTDDEVMIVLKIAFHQPAMKPVLEKLAAESEAKKTLTE</sequence>
<reference evidence="2" key="2">
    <citation type="submission" date="2021-04" db="EMBL/GenBank/DDBJ databases">
        <authorList>
            <person name="Gilroy R."/>
        </authorList>
    </citation>
    <scope>NUCLEOTIDE SEQUENCE</scope>
    <source>
        <strain evidence="2">CHK195-9823</strain>
    </source>
</reference>
<name>A0A9D1PG76_9FIRM</name>
<accession>A0A9D1PG76</accession>
<evidence type="ECO:0000256" key="1">
    <source>
        <dbReference type="SAM" id="Coils"/>
    </source>
</evidence>